<dbReference type="PROSITE" id="PS50109">
    <property type="entry name" value="HIS_KIN"/>
    <property type="match status" value="1"/>
</dbReference>
<evidence type="ECO:0000313" key="12">
    <source>
        <dbReference type="EMBL" id="QGG48215.1"/>
    </source>
</evidence>
<keyword evidence="4" id="KW-0808">Transferase</keyword>
<accession>A0A5Q2N6N3</accession>
<feature type="domain" description="PAS" evidence="11">
    <location>
        <begin position="300"/>
        <end position="370"/>
    </location>
</feature>
<keyword evidence="9" id="KW-0812">Transmembrane</keyword>
<reference evidence="13" key="1">
    <citation type="submission" date="2019-11" db="EMBL/GenBank/DDBJ databases">
        <title>Genome sequence of Heliorestis convoluta strain HH, an alkaliphilic and minimalistic phototrophic bacterium from a soda lake in Egypt.</title>
        <authorList>
            <person name="Dewey E.D."/>
            <person name="Stokes L.M."/>
            <person name="Burchell B.M."/>
            <person name="Shaffer K.N."/>
            <person name="Huntington A.M."/>
            <person name="Baker J.M."/>
            <person name="Nadendla S."/>
            <person name="Giglio M.G."/>
            <person name="Touchman J.W."/>
            <person name="Blankenship R.E."/>
            <person name="Madigan M.T."/>
            <person name="Sattley W.M."/>
        </authorList>
    </citation>
    <scope>NUCLEOTIDE SEQUENCE [LARGE SCALE GENOMIC DNA]</scope>
    <source>
        <strain evidence="13">HH</strain>
    </source>
</reference>
<dbReference type="InterPro" id="IPR004358">
    <property type="entry name" value="Sig_transdc_His_kin-like_C"/>
</dbReference>
<dbReference type="InterPro" id="IPR001610">
    <property type="entry name" value="PAC"/>
</dbReference>
<dbReference type="EMBL" id="CP045875">
    <property type="protein sequence ID" value="QGG48215.1"/>
    <property type="molecule type" value="Genomic_DNA"/>
</dbReference>
<proteinExistence type="predicted"/>
<dbReference type="AlphaFoldDB" id="A0A5Q2N6N3"/>
<feature type="domain" description="PAS" evidence="11">
    <location>
        <begin position="422"/>
        <end position="468"/>
    </location>
</feature>
<dbReference type="InterPro" id="IPR035965">
    <property type="entry name" value="PAS-like_dom_sf"/>
</dbReference>
<protein>
    <recommendedName>
        <fullName evidence="2">histidine kinase</fullName>
        <ecNumber evidence="2">2.7.13.3</ecNumber>
    </recommendedName>
</protein>
<name>A0A5Q2N6N3_9FIRM</name>
<evidence type="ECO:0000256" key="9">
    <source>
        <dbReference type="SAM" id="Phobius"/>
    </source>
</evidence>
<dbReference type="Gene3D" id="1.10.287.130">
    <property type="match status" value="1"/>
</dbReference>
<keyword evidence="3" id="KW-0597">Phosphoprotein</keyword>
<evidence type="ECO:0000256" key="1">
    <source>
        <dbReference type="ARBA" id="ARBA00000085"/>
    </source>
</evidence>
<keyword evidence="7" id="KW-0067">ATP-binding</keyword>
<keyword evidence="13" id="KW-1185">Reference proteome</keyword>
<dbReference type="InterPro" id="IPR036097">
    <property type="entry name" value="HisK_dim/P_sf"/>
</dbReference>
<dbReference type="Gene3D" id="3.30.565.10">
    <property type="entry name" value="Histidine kinase-like ATPase, C-terminal domain"/>
    <property type="match status" value="1"/>
</dbReference>
<keyword evidence="9" id="KW-0472">Membrane</keyword>
<dbReference type="Pfam" id="PF13426">
    <property type="entry name" value="PAS_9"/>
    <property type="match status" value="1"/>
</dbReference>
<comment type="catalytic activity">
    <reaction evidence="1">
        <text>ATP + protein L-histidine = ADP + protein N-phospho-L-histidine.</text>
        <dbReference type="EC" id="2.7.13.3"/>
    </reaction>
</comment>
<dbReference type="SUPFAM" id="SSF55785">
    <property type="entry name" value="PYP-like sensor domain (PAS domain)"/>
    <property type="match status" value="2"/>
</dbReference>
<dbReference type="PRINTS" id="PR00344">
    <property type="entry name" value="BCTRLSENSOR"/>
</dbReference>
<dbReference type="InterPro" id="IPR003661">
    <property type="entry name" value="HisK_dim/P_dom"/>
</dbReference>
<dbReference type="SUPFAM" id="SSF55874">
    <property type="entry name" value="ATPase domain of HSP90 chaperone/DNA topoisomerase II/histidine kinase"/>
    <property type="match status" value="1"/>
</dbReference>
<evidence type="ECO:0000256" key="3">
    <source>
        <dbReference type="ARBA" id="ARBA00022553"/>
    </source>
</evidence>
<dbReference type="Pfam" id="PF00512">
    <property type="entry name" value="HisKA"/>
    <property type="match status" value="1"/>
</dbReference>
<dbReference type="SMART" id="SM00086">
    <property type="entry name" value="PAC"/>
    <property type="match status" value="1"/>
</dbReference>
<dbReference type="EC" id="2.7.13.3" evidence="2"/>
<evidence type="ECO:0000256" key="5">
    <source>
        <dbReference type="ARBA" id="ARBA00022741"/>
    </source>
</evidence>
<dbReference type="InterPro" id="IPR000014">
    <property type="entry name" value="PAS"/>
</dbReference>
<keyword evidence="8" id="KW-0902">Two-component regulatory system</keyword>
<keyword evidence="6" id="KW-0418">Kinase</keyword>
<keyword evidence="9" id="KW-1133">Transmembrane helix</keyword>
<dbReference type="Gene3D" id="3.30.450.20">
    <property type="entry name" value="PAS domain"/>
    <property type="match status" value="2"/>
</dbReference>
<dbReference type="InterPro" id="IPR005467">
    <property type="entry name" value="His_kinase_dom"/>
</dbReference>
<dbReference type="InterPro" id="IPR036890">
    <property type="entry name" value="HATPase_C_sf"/>
</dbReference>
<dbReference type="InterPro" id="IPR003594">
    <property type="entry name" value="HATPase_dom"/>
</dbReference>
<feature type="transmembrane region" description="Helical" evidence="9">
    <location>
        <begin position="21"/>
        <end position="44"/>
    </location>
</feature>
<sequence>MREKIKGILRKIYPLPLTKRVYFSILFLVLLYTIGMTGIVHLGFIKKERYERNFTLHEITYAMAERIAHIYQELAQKEEKVAETNYESQLNESMQFFLAELARKYPGVNMAFYYNETGQLINYEEDKKINIQVIDRIFPVDNFRFKVSETNKEIITILEKELQKGLSPTEQSIKYFSWTDDPSIYVIRPVYADDKLIGYCWGSINKNKFHGIVNLRTAEVAFIQMFIAALCILLAWHIFRRLKIEMESFGVAATQTDEALLLQTSFPELRPLLEKMSTHSHEIEIANNQLAKETIERIRAQQELIRFFALSLDFLCIIDFQGQIKRWNLAFEKTIAQDIKELHDRPLHLFIHPEDRQSFEEAIELTKKGVAEANREVRFYCRSGEYKWINWNAVPVVEEGLIYIAGRDVTEQKEMMRKLHLSEELFSKVFHANPNPMTINELETCKFVEVNASFLEVTGFTREEIVGKIPEERNLWTMDPSLFDSSHKQQGTCIMRNEEKEVSVSKGETRNWLISTEVVELNNHLCYITAANDITERKKFEKEIAALDRLNLVAQMAAGIGHEIRNPMTTVRGYLQIISNKDIYKADKKNFDLMIDELDRANMIITEFLSLAKNKAENRKKTNLNNILQYLYPLIEANAILAEKKIILEQQDIPDLLLDEKEIRQLILNITRNGLEAMEPGGTLRIQTYLDEEKVVMAVQDEGKGIEKAVVDKIGTPFFTTKENGTGLGLAVCQSIVKRHNATLTFDTSREGTTFITAFQQEESNGSSSVDKKSLPKNG</sequence>
<dbReference type="KEGG" id="hcv:FTV88_2117"/>
<dbReference type="SUPFAM" id="SSF47384">
    <property type="entry name" value="Homodimeric domain of signal transducing histidine kinase"/>
    <property type="match status" value="1"/>
</dbReference>
<gene>
    <name evidence="12" type="ORF">FTV88_2117</name>
</gene>
<feature type="domain" description="Histidine kinase" evidence="10">
    <location>
        <begin position="559"/>
        <end position="763"/>
    </location>
</feature>
<dbReference type="Proteomes" id="UP000366051">
    <property type="component" value="Chromosome"/>
</dbReference>
<dbReference type="NCBIfam" id="TIGR00229">
    <property type="entry name" value="sensory_box"/>
    <property type="match status" value="2"/>
</dbReference>
<dbReference type="PANTHER" id="PTHR43065">
    <property type="entry name" value="SENSOR HISTIDINE KINASE"/>
    <property type="match status" value="1"/>
</dbReference>
<evidence type="ECO:0000256" key="2">
    <source>
        <dbReference type="ARBA" id="ARBA00012438"/>
    </source>
</evidence>
<dbReference type="GO" id="GO:0000155">
    <property type="term" value="F:phosphorelay sensor kinase activity"/>
    <property type="evidence" value="ECO:0007669"/>
    <property type="project" value="InterPro"/>
</dbReference>
<evidence type="ECO:0000256" key="4">
    <source>
        <dbReference type="ARBA" id="ARBA00022679"/>
    </source>
</evidence>
<dbReference type="Pfam" id="PF08447">
    <property type="entry name" value="PAS_3"/>
    <property type="match status" value="1"/>
</dbReference>
<evidence type="ECO:0000256" key="8">
    <source>
        <dbReference type="ARBA" id="ARBA00023012"/>
    </source>
</evidence>
<feature type="transmembrane region" description="Helical" evidence="9">
    <location>
        <begin position="221"/>
        <end position="239"/>
    </location>
</feature>
<evidence type="ECO:0000256" key="7">
    <source>
        <dbReference type="ARBA" id="ARBA00022840"/>
    </source>
</evidence>
<dbReference type="CDD" id="cd00082">
    <property type="entry name" value="HisKA"/>
    <property type="match status" value="1"/>
</dbReference>
<evidence type="ECO:0000259" key="11">
    <source>
        <dbReference type="PROSITE" id="PS50112"/>
    </source>
</evidence>
<dbReference type="CDD" id="cd00130">
    <property type="entry name" value="PAS"/>
    <property type="match status" value="1"/>
</dbReference>
<evidence type="ECO:0000256" key="6">
    <source>
        <dbReference type="ARBA" id="ARBA00022777"/>
    </source>
</evidence>
<dbReference type="SMART" id="SM00091">
    <property type="entry name" value="PAS"/>
    <property type="match status" value="2"/>
</dbReference>
<keyword evidence="5" id="KW-0547">Nucleotide-binding</keyword>
<dbReference type="RefSeq" id="WP_153725454.1">
    <property type="nucleotide sequence ID" value="NZ_CP045875.1"/>
</dbReference>
<dbReference type="SMART" id="SM00387">
    <property type="entry name" value="HATPase_c"/>
    <property type="match status" value="1"/>
</dbReference>
<dbReference type="InterPro" id="IPR013655">
    <property type="entry name" value="PAS_fold_3"/>
</dbReference>
<dbReference type="OrthoDB" id="505470at2"/>
<dbReference type="PANTHER" id="PTHR43065:SF46">
    <property type="entry name" value="C4-DICARBOXYLATE TRANSPORT SENSOR PROTEIN DCTB"/>
    <property type="match status" value="1"/>
</dbReference>
<evidence type="ECO:0000259" key="10">
    <source>
        <dbReference type="PROSITE" id="PS50109"/>
    </source>
</evidence>
<dbReference type="GO" id="GO:0005524">
    <property type="term" value="F:ATP binding"/>
    <property type="evidence" value="ECO:0007669"/>
    <property type="project" value="UniProtKB-KW"/>
</dbReference>
<dbReference type="SMART" id="SM00388">
    <property type="entry name" value="HisKA"/>
    <property type="match status" value="1"/>
</dbReference>
<dbReference type="PROSITE" id="PS50112">
    <property type="entry name" value="PAS"/>
    <property type="match status" value="2"/>
</dbReference>
<organism evidence="12 13">
    <name type="scientific">Heliorestis convoluta</name>
    <dbReference type="NCBI Taxonomy" id="356322"/>
    <lineage>
        <taxon>Bacteria</taxon>
        <taxon>Bacillati</taxon>
        <taxon>Bacillota</taxon>
        <taxon>Clostridia</taxon>
        <taxon>Eubacteriales</taxon>
        <taxon>Heliobacteriaceae</taxon>
        <taxon>Heliorestis</taxon>
    </lineage>
</organism>
<evidence type="ECO:0000313" key="13">
    <source>
        <dbReference type="Proteomes" id="UP000366051"/>
    </source>
</evidence>
<dbReference type="Pfam" id="PF02518">
    <property type="entry name" value="HATPase_c"/>
    <property type="match status" value="1"/>
</dbReference>